<gene>
    <name evidence="1" type="ORF">LYPA_23C011831</name>
</gene>
<dbReference type="Proteomes" id="UP000386466">
    <property type="component" value="Unassembled WGS sequence"/>
</dbReference>
<proteinExistence type="predicted"/>
<dbReference type="AlphaFoldDB" id="A0A485NL04"/>
<organism evidence="1 2">
    <name type="scientific">Lynx pardinus</name>
    <name type="common">Iberian lynx</name>
    <name type="synonym">Felis pardina</name>
    <dbReference type="NCBI Taxonomy" id="191816"/>
    <lineage>
        <taxon>Eukaryota</taxon>
        <taxon>Metazoa</taxon>
        <taxon>Chordata</taxon>
        <taxon>Craniata</taxon>
        <taxon>Vertebrata</taxon>
        <taxon>Euteleostomi</taxon>
        <taxon>Mammalia</taxon>
        <taxon>Eutheria</taxon>
        <taxon>Laurasiatheria</taxon>
        <taxon>Carnivora</taxon>
        <taxon>Feliformia</taxon>
        <taxon>Felidae</taxon>
        <taxon>Felinae</taxon>
        <taxon>Lynx</taxon>
    </lineage>
</organism>
<name>A0A485NL04_LYNPA</name>
<evidence type="ECO:0000313" key="2">
    <source>
        <dbReference type="Proteomes" id="UP000386466"/>
    </source>
</evidence>
<accession>A0A485NL04</accession>
<sequence>MEVAVERVLGGMEVMMVEVTVTGMAVLTVAGGVQSVSDGGGCDRGGSREDTGKRKRVFAAYLTTLQYILMESQSVILNEEGINEMIRGASVSLGPTQVSAVSCLESAAGCPFPEMFVSILLGLHRVMEMATLKTIHVLLGEHKSGALCLQE</sequence>
<dbReference type="EMBL" id="CAAGRJ010017538">
    <property type="protein sequence ID" value="VFV32889.1"/>
    <property type="molecule type" value="Genomic_DNA"/>
</dbReference>
<keyword evidence="2" id="KW-1185">Reference proteome</keyword>
<evidence type="ECO:0000313" key="1">
    <source>
        <dbReference type="EMBL" id="VFV32889.1"/>
    </source>
</evidence>
<reference evidence="1 2" key="1">
    <citation type="submission" date="2019-01" db="EMBL/GenBank/DDBJ databases">
        <authorList>
            <person name="Alioto T."/>
            <person name="Alioto T."/>
        </authorList>
    </citation>
    <scope>NUCLEOTIDE SEQUENCE [LARGE SCALE GENOMIC DNA]</scope>
</reference>
<protein>
    <submittedName>
        <fullName evidence="1">Uncharacterized protein</fullName>
    </submittedName>
</protein>